<dbReference type="EMBL" id="CP001013">
    <property type="protein sequence ID" value="ACB34621.1"/>
    <property type="molecule type" value="Genomic_DNA"/>
</dbReference>
<dbReference type="Proteomes" id="UP000001693">
    <property type="component" value="Chromosome"/>
</dbReference>
<protein>
    <submittedName>
        <fullName evidence="1">Uncharacterized protein</fullName>
    </submittedName>
</protein>
<reference evidence="1 2" key="1">
    <citation type="submission" date="2008-03" db="EMBL/GenBank/DDBJ databases">
        <title>Complete sequence of Leptothrix cholodnii SP-6.</title>
        <authorList>
            <consortium name="US DOE Joint Genome Institute"/>
            <person name="Copeland A."/>
            <person name="Lucas S."/>
            <person name="Lapidus A."/>
            <person name="Glavina del Rio T."/>
            <person name="Dalin E."/>
            <person name="Tice H."/>
            <person name="Bruce D."/>
            <person name="Goodwin L."/>
            <person name="Pitluck S."/>
            <person name="Chertkov O."/>
            <person name="Brettin T."/>
            <person name="Detter J.C."/>
            <person name="Han C."/>
            <person name="Kuske C.R."/>
            <person name="Schmutz J."/>
            <person name="Larimer F."/>
            <person name="Land M."/>
            <person name="Hauser L."/>
            <person name="Kyrpides N."/>
            <person name="Lykidis A."/>
            <person name="Emerson D."/>
            <person name="Richardson P."/>
        </authorList>
    </citation>
    <scope>NUCLEOTIDE SEQUENCE [LARGE SCALE GENOMIC DNA]</scope>
    <source>
        <strain evidence="2">ATCC 51168 / LMG 8142 / SP-6</strain>
    </source>
</reference>
<gene>
    <name evidence="1" type="ordered locus">Lcho_2356</name>
</gene>
<name>B1Y4Q8_LEPCP</name>
<proteinExistence type="predicted"/>
<sequence length="258" mass="27019" precursor="true">MPNPRVSSPLARGCGVGQRLRAIDLRLGKLESAPSPPAPAPGVVARLLGGLVSAWPQLFSSVVMLVLGFAVKDSVDIAIRQQQLQQNFAAGARSGLEQMTREGAGPEVTKQAAAVIASFGSAAVMPLVNELRAGGNRTVGAEAGLGALTLTEPEAVCSALRRALAHSGQWLQAEAYMATVRTLALADCTDALAVLRDHRVRLGAASAAGGETTRPLMEQRPTPQQLKSAIEEVDKAIALLEALPDRRWGRWLGRGSPA</sequence>
<dbReference type="AlphaFoldDB" id="B1Y4Q8"/>
<evidence type="ECO:0000313" key="1">
    <source>
        <dbReference type="EMBL" id="ACB34621.1"/>
    </source>
</evidence>
<keyword evidence="2" id="KW-1185">Reference proteome</keyword>
<accession>B1Y4Q8</accession>
<dbReference type="RefSeq" id="WP_012347379.1">
    <property type="nucleotide sequence ID" value="NC_010524.1"/>
</dbReference>
<organism evidence="1 2">
    <name type="scientific">Leptothrix cholodnii (strain ATCC 51168 / LMG 8142 / SP-6)</name>
    <name type="common">Leptothrix discophora (strain SP-6)</name>
    <dbReference type="NCBI Taxonomy" id="395495"/>
    <lineage>
        <taxon>Bacteria</taxon>
        <taxon>Pseudomonadati</taxon>
        <taxon>Pseudomonadota</taxon>
        <taxon>Betaproteobacteria</taxon>
        <taxon>Burkholderiales</taxon>
        <taxon>Sphaerotilaceae</taxon>
        <taxon>Leptothrix</taxon>
    </lineage>
</organism>
<dbReference type="KEGG" id="lch:Lcho_2356"/>
<dbReference type="STRING" id="395495.Lcho_2356"/>
<dbReference type="OrthoDB" id="8894483at2"/>
<dbReference type="HOGENOM" id="CLU_1076871_0_0_4"/>
<evidence type="ECO:0000313" key="2">
    <source>
        <dbReference type="Proteomes" id="UP000001693"/>
    </source>
</evidence>